<dbReference type="Pfam" id="PF07179">
    <property type="entry name" value="SseB"/>
    <property type="match status" value="1"/>
</dbReference>
<dbReference type="Proteomes" id="UP000886842">
    <property type="component" value="Unassembled WGS sequence"/>
</dbReference>
<organism evidence="3 4">
    <name type="scientific">Candidatus Avipropionibacterium avicola</name>
    <dbReference type="NCBI Taxonomy" id="2840701"/>
    <lineage>
        <taxon>Bacteria</taxon>
        <taxon>Bacillati</taxon>
        <taxon>Actinomycetota</taxon>
        <taxon>Actinomycetes</taxon>
        <taxon>Propionibacteriales</taxon>
        <taxon>Propionibacteriaceae</taxon>
        <taxon>Propionibacteriaceae incertae sedis</taxon>
        <taxon>Candidatus Avipropionibacterium</taxon>
    </lineage>
</organism>
<sequence length="177" mass="18490">MDEATHERTLAPSPFPGDDGTADPQLRAALAATESGDSSAYLSAVVQLCTARLLVPIAATATSEAAVHSTGPVERLLTVDKEADMAVVMMQAPDGRTALLAFTGMDSQANWDDTTRPVPVTLDRVAQTARQQGASAVVVDIAGPHTLVLEGEVLAALAQGHRLVEVDDGFGWMQALE</sequence>
<reference evidence="3" key="2">
    <citation type="journal article" date="2021" name="PeerJ">
        <title>Extensive microbial diversity within the chicken gut microbiome revealed by metagenomics and culture.</title>
        <authorList>
            <person name="Gilroy R."/>
            <person name="Ravi A."/>
            <person name="Getino M."/>
            <person name="Pursley I."/>
            <person name="Horton D.L."/>
            <person name="Alikhan N.F."/>
            <person name="Baker D."/>
            <person name="Gharbi K."/>
            <person name="Hall N."/>
            <person name="Watson M."/>
            <person name="Adriaenssens E.M."/>
            <person name="Foster-Nyarko E."/>
            <person name="Jarju S."/>
            <person name="Secka A."/>
            <person name="Antonio M."/>
            <person name="Oren A."/>
            <person name="Chaudhuri R.R."/>
            <person name="La Ragione R."/>
            <person name="Hildebrand F."/>
            <person name="Pallen M.J."/>
        </authorList>
    </citation>
    <scope>NUCLEOTIDE SEQUENCE</scope>
    <source>
        <strain evidence="3">ChiGjej1B1-24693</strain>
    </source>
</reference>
<dbReference type="AlphaFoldDB" id="A0A9D1H174"/>
<evidence type="ECO:0000313" key="4">
    <source>
        <dbReference type="Proteomes" id="UP000886842"/>
    </source>
</evidence>
<proteinExistence type="predicted"/>
<gene>
    <name evidence="3" type="ORF">IAA98_11535</name>
</gene>
<dbReference type="InterPro" id="IPR009839">
    <property type="entry name" value="SseB_N"/>
</dbReference>
<dbReference type="EMBL" id="DVLP01000338">
    <property type="protein sequence ID" value="HIT76210.1"/>
    <property type="molecule type" value="Genomic_DNA"/>
</dbReference>
<accession>A0A9D1H174</accession>
<feature type="domain" description="SseB protein N-terminal" evidence="2">
    <location>
        <begin position="26"/>
        <end position="155"/>
    </location>
</feature>
<reference evidence="3" key="1">
    <citation type="submission" date="2020-10" db="EMBL/GenBank/DDBJ databases">
        <authorList>
            <person name="Gilroy R."/>
        </authorList>
    </citation>
    <scope>NUCLEOTIDE SEQUENCE</scope>
    <source>
        <strain evidence="3">ChiGjej1B1-24693</strain>
    </source>
</reference>
<name>A0A9D1H174_9ACTN</name>
<comment type="caution">
    <text evidence="3">The sequence shown here is derived from an EMBL/GenBank/DDBJ whole genome shotgun (WGS) entry which is preliminary data.</text>
</comment>
<protein>
    <submittedName>
        <fullName evidence="3">SseB family protein</fullName>
    </submittedName>
</protein>
<evidence type="ECO:0000313" key="3">
    <source>
        <dbReference type="EMBL" id="HIT76210.1"/>
    </source>
</evidence>
<evidence type="ECO:0000259" key="2">
    <source>
        <dbReference type="Pfam" id="PF07179"/>
    </source>
</evidence>
<evidence type="ECO:0000256" key="1">
    <source>
        <dbReference type="SAM" id="MobiDB-lite"/>
    </source>
</evidence>
<feature type="region of interest" description="Disordered" evidence="1">
    <location>
        <begin position="1"/>
        <end position="23"/>
    </location>
</feature>